<gene>
    <name evidence="3" type="ORF">P154DRAFT_151027</name>
</gene>
<evidence type="ECO:0000313" key="4">
    <source>
        <dbReference type="Proteomes" id="UP000799779"/>
    </source>
</evidence>
<evidence type="ECO:0000313" key="3">
    <source>
        <dbReference type="EMBL" id="KAF2002077.1"/>
    </source>
</evidence>
<reference evidence="3" key="1">
    <citation type="journal article" date="2020" name="Stud. Mycol.">
        <title>101 Dothideomycetes genomes: a test case for predicting lifestyles and emergence of pathogens.</title>
        <authorList>
            <person name="Haridas S."/>
            <person name="Albert R."/>
            <person name="Binder M."/>
            <person name="Bloem J."/>
            <person name="Labutti K."/>
            <person name="Salamov A."/>
            <person name="Andreopoulos B."/>
            <person name="Baker S."/>
            <person name="Barry K."/>
            <person name="Bills G."/>
            <person name="Bluhm B."/>
            <person name="Cannon C."/>
            <person name="Castanera R."/>
            <person name="Culley D."/>
            <person name="Daum C."/>
            <person name="Ezra D."/>
            <person name="Gonzalez J."/>
            <person name="Henrissat B."/>
            <person name="Kuo A."/>
            <person name="Liang C."/>
            <person name="Lipzen A."/>
            <person name="Lutzoni F."/>
            <person name="Magnuson J."/>
            <person name="Mondo S."/>
            <person name="Nolan M."/>
            <person name="Ohm R."/>
            <person name="Pangilinan J."/>
            <person name="Park H.-J."/>
            <person name="Ramirez L."/>
            <person name="Alfaro M."/>
            <person name="Sun H."/>
            <person name="Tritt A."/>
            <person name="Yoshinaga Y."/>
            <person name="Zwiers L.-H."/>
            <person name="Turgeon B."/>
            <person name="Goodwin S."/>
            <person name="Spatafora J."/>
            <person name="Crous P."/>
            <person name="Grigoriev I."/>
        </authorList>
    </citation>
    <scope>NUCLEOTIDE SEQUENCE</scope>
    <source>
        <strain evidence="3">CBS 123094</strain>
    </source>
</reference>
<name>A0A6A5WKS1_9PLEO</name>
<sequence length="314" mass="34332">MHLPFTTLDVFTSTPYLGNPLAVIRVPSSLRSVLTEAQKQRIAREFNYSEITFLHEPTGEDGIADFDIFTPLSRMTFAGHPTIGTSVYIATHAQQYLGIKALRTIAGVIPLQFDEKNERVEVAIPHNVHIHSTRRPHPFPSPSTNSSGSDTVPIVSIVPGMAFHLIPMKDLEALALPSSGLLAISELYKHEHLDKGTEWDLGYTGTFFYVDLGVENGIKRLRTRGLGAREDPGTGSASADLCAYLALVESGEVGGKEFNYHLTQGVEMGRQCDIFVRVVVREDGKGIEGVWLSGGAVEVMEGTLRVQEEGEGEL</sequence>
<dbReference type="Pfam" id="PF02567">
    <property type="entry name" value="PhzC-PhzF"/>
    <property type="match status" value="1"/>
</dbReference>
<dbReference type="NCBIfam" id="TIGR00654">
    <property type="entry name" value="PhzF_family"/>
    <property type="match status" value="1"/>
</dbReference>
<dbReference type="PANTHER" id="PTHR13774:SF32">
    <property type="entry name" value="ANTISENSE-ENHANCING SEQUENCE 1"/>
    <property type="match status" value="1"/>
</dbReference>
<dbReference type="SUPFAM" id="SSF54506">
    <property type="entry name" value="Diaminopimelate epimerase-like"/>
    <property type="match status" value="1"/>
</dbReference>
<feature type="region of interest" description="Disordered" evidence="2">
    <location>
        <begin position="131"/>
        <end position="150"/>
    </location>
</feature>
<dbReference type="GO" id="GO:0005737">
    <property type="term" value="C:cytoplasm"/>
    <property type="evidence" value="ECO:0007669"/>
    <property type="project" value="TreeGrafter"/>
</dbReference>
<dbReference type="EMBL" id="ML977579">
    <property type="protein sequence ID" value="KAF2002077.1"/>
    <property type="molecule type" value="Genomic_DNA"/>
</dbReference>
<dbReference type="GO" id="GO:0016853">
    <property type="term" value="F:isomerase activity"/>
    <property type="evidence" value="ECO:0007669"/>
    <property type="project" value="TreeGrafter"/>
</dbReference>
<dbReference type="PIRSF" id="PIRSF016184">
    <property type="entry name" value="PhzC_PhzF"/>
    <property type="match status" value="1"/>
</dbReference>
<protein>
    <submittedName>
        <fullName evidence="3">Phenazine biosynthesis protein-like protein phzf family</fullName>
    </submittedName>
</protein>
<accession>A0A6A5WKS1</accession>
<dbReference type="AlphaFoldDB" id="A0A6A5WKS1"/>
<dbReference type="Gene3D" id="3.10.310.10">
    <property type="entry name" value="Diaminopimelate Epimerase, Chain A, domain 1"/>
    <property type="match status" value="2"/>
</dbReference>
<evidence type="ECO:0000256" key="1">
    <source>
        <dbReference type="PIRSR" id="PIRSR016184-1"/>
    </source>
</evidence>
<dbReference type="OrthoDB" id="75169at2759"/>
<evidence type="ECO:0000256" key="2">
    <source>
        <dbReference type="SAM" id="MobiDB-lite"/>
    </source>
</evidence>
<keyword evidence="4" id="KW-1185">Reference proteome</keyword>
<feature type="active site" evidence="1">
    <location>
        <position position="50"/>
    </location>
</feature>
<dbReference type="InterPro" id="IPR003719">
    <property type="entry name" value="Phenazine_PhzF-like"/>
</dbReference>
<dbReference type="Proteomes" id="UP000799779">
    <property type="component" value="Unassembled WGS sequence"/>
</dbReference>
<dbReference type="PANTHER" id="PTHR13774">
    <property type="entry name" value="PHENAZINE BIOSYNTHESIS PROTEIN"/>
    <property type="match status" value="1"/>
</dbReference>
<proteinExistence type="predicted"/>
<organism evidence="3 4">
    <name type="scientific">Amniculicola lignicola CBS 123094</name>
    <dbReference type="NCBI Taxonomy" id="1392246"/>
    <lineage>
        <taxon>Eukaryota</taxon>
        <taxon>Fungi</taxon>
        <taxon>Dikarya</taxon>
        <taxon>Ascomycota</taxon>
        <taxon>Pezizomycotina</taxon>
        <taxon>Dothideomycetes</taxon>
        <taxon>Pleosporomycetidae</taxon>
        <taxon>Pleosporales</taxon>
        <taxon>Amniculicolaceae</taxon>
        <taxon>Amniculicola</taxon>
    </lineage>
</organism>